<keyword evidence="2" id="KW-1185">Reference proteome</keyword>
<sequence>MMPIFKCRYCGRFYRGAPGRCTHDDCPGKGGGAGAALVIKWWALCPAANDADAFDIPMRAIAQKWVYEGLGAYL</sequence>
<evidence type="ECO:0000313" key="1">
    <source>
        <dbReference type="EMBL" id="QEG10123.1"/>
    </source>
</evidence>
<organism evidence="1 2">
    <name type="scientific">Klebsiella phage KMI6</name>
    <dbReference type="NCBI Taxonomy" id="2601617"/>
    <lineage>
        <taxon>Viruses</taxon>
        <taxon>Duplodnaviria</taxon>
        <taxon>Heunggongvirae</taxon>
        <taxon>Uroviricota</taxon>
        <taxon>Caudoviricetes</taxon>
        <taxon>Autographivirales</taxon>
        <taxon>Autoscriptoviridae</taxon>
        <taxon>Slopekvirinae</taxon>
        <taxon>Drulisvirus</taxon>
        <taxon>Drulisvirus KMI6</taxon>
    </lineage>
</organism>
<accession>A0A5B9NGY8</accession>
<evidence type="ECO:0000313" key="2">
    <source>
        <dbReference type="Proteomes" id="UP000323801"/>
    </source>
</evidence>
<dbReference type="EMBL" id="MN101220">
    <property type="protein sequence ID" value="QEG10123.1"/>
    <property type="molecule type" value="Genomic_DNA"/>
</dbReference>
<name>A0A5B9NGY8_9CAUD</name>
<dbReference type="Proteomes" id="UP000323801">
    <property type="component" value="Segment"/>
</dbReference>
<protein>
    <submittedName>
        <fullName evidence="1">Uncharacterized protein</fullName>
    </submittedName>
</protein>
<reference evidence="1 2" key="1">
    <citation type="submission" date="2019-06" db="EMBL/GenBank/DDBJ databases">
        <title>Comparative genomics of Klebsiella bacteriophages in the elucidation of host range specificity.</title>
        <authorList>
            <person name="Ku H."/>
            <person name="Brown T."/>
            <person name="Kabwe M."/>
            <person name="Chan H.T."/>
            <person name="Petrovski S."/>
            <person name="Tucci J."/>
        </authorList>
    </citation>
    <scope>NUCLEOTIDE SEQUENCE [LARGE SCALE GENOMIC DNA]</scope>
</reference>
<gene>
    <name evidence="1" type="ORF">KMI6_14</name>
</gene>
<proteinExistence type="predicted"/>